<evidence type="ECO:0000259" key="2">
    <source>
        <dbReference type="Pfam" id="PF03478"/>
    </source>
</evidence>
<dbReference type="PANTHER" id="PTHR33110:SF135">
    <property type="entry name" value="OS05G0539300 PROTEIN"/>
    <property type="match status" value="1"/>
</dbReference>
<dbReference type="PANTHER" id="PTHR33110">
    <property type="entry name" value="F-BOX/KELCH-REPEAT PROTEIN-RELATED"/>
    <property type="match status" value="1"/>
</dbReference>
<dbReference type="OrthoDB" id="10561291at2759"/>
<dbReference type="EMBL" id="SPHZ02000006">
    <property type="protein sequence ID" value="KAF0913935.1"/>
    <property type="molecule type" value="Genomic_DNA"/>
</dbReference>
<feature type="compositionally biased region" description="Low complexity" evidence="1">
    <location>
        <begin position="57"/>
        <end position="82"/>
    </location>
</feature>
<keyword evidence="4" id="KW-1185">Reference proteome</keyword>
<feature type="region of interest" description="Disordered" evidence="1">
    <location>
        <begin position="253"/>
        <end position="272"/>
    </location>
</feature>
<evidence type="ECO:0000313" key="3">
    <source>
        <dbReference type="EMBL" id="KAF0913935.1"/>
    </source>
</evidence>
<sequence length="323" mass="36229">MADGDPPPWADLATDIVREIASRHLCELDRLRAEALCRSWRAALLPLGPAPPPPPSRGSSSREPAGLPACLPLRPQQQAHPPLLHPARRTRRASYDSAWIFLSVRQADHHLLVSLHNYGASIGLPNALRPRIVVRQFPQPPILVERRIVIVAATLSRQPTEQGCVAAGIICFHRSPHDPRQIAFWRMGEQAISGSFPPMNPELGVEDLLYSHGAFHFLTRGEHIRRFHQRGPRRGDPRRYGVTAKLYFQRRGDDDGVTADTRTPQPRPSPTSAFQVFRREDRDVINDDGEVQAEHSWTELPTLDGRLLFVGRGCSRSYDEPNG</sequence>
<organism evidence="3 4">
    <name type="scientific">Oryza meyeriana var. granulata</name>
    <dbReference type="NCBI Taxonomy" id="110450"/>
    <lineage>
        <taxon>Eukaryota</taxon>
        <taxon>Viridiplantae</taxon>
        <taxon>Streptophyta</taxon>
        <taxon>Embryophyta</taxon>
        <taxon>Tracheophyta</taxon>
        <taxon>Spermatophyta</taxon>
        <taxon>Magnoliopsida</taxon>
        <taxon>Liliopsida</taxon>
        <taxon>Poales</taxon>
        <taxon>Poaceae</taxon>
        <taxon>BOP clade</taxon>
        <taxon>Oryzoideae</taxon>
        <taxon>Oryzeae</taxon>
        <taxon>Oryzinae</taxon>
        <taxon>Oryza</taxon>
        <taxon>Oryza meyeriana</taxon>
    </lineage>
</organism>
<name>A0A6G1DM77_9ORYZ</name>
<protein>
    <recommendedName>
        <fullName evidence="2">KIB1-4 beta-propeller domain-containing protein</fullName>
    </recommendedName>
</protein>
<dbReference type="InterPro" id="IPR005174">
    <property type="entry name" value="KIB1-4_b-propeller"/>
</dbReference>
<proteinExistence type="predicted"/>
<reference evidence="3 4" key="1">
    <citation type="submission" date="2019-11" db="EMBL/GenBank/DDBJ databases">
        <title>Whole genome sequence of Oryza granulata.</title>
        <authorList>
            <person name="Li W."/>
        </authorList>
    </citation>
    <scope>NUCLEOTIDE SEQUENCE [LARGE SCALE GENOMIC DNA]</scope>
    <source>
        <strain evidence="4">cv. Menghai</strain>
        <tissue evidence="3">Leaf</tissue>
    </source>
</reference>
<accession>A0A6G1DM77</accession>
<dbReference type="Proteomes" id="UP000479710">
    <property type="component" value="Unassembled WGS sequence"/>
</dbReference>
<evidence type="ECO:0000256" key="1">
    <source>
        <dbReference type="SAM" id="MobiDB-lite"/>
    </source>
</evidence>
<gene>
    <name evidence="3" type="ORF">E2562_025350</name>
</gene>
<evidence type="ECO:0000313" key="4">
    <source>
        <dbReference type="Proteomes" id="UP000479710"/>
    </source>
</evidence>
<feature type="region of interest" description="Disordered" evidence="1">
    <location>
        <begin position="47"/>
        <end position="89"/>
    </location>
</feature>
<dbReference type="Pfam" id="PF03478">
    <property type="entry name" value="Beta-prop_KIB1-4"/>
    <property type="match status" value="1"/>
</dbReference>
<feature type="domain" description="KIB1-4 beta-propeller" evidence="2">
    <location>
        <begin position="86"/>
        <end position="320"/>
    </location>
</feature>
<comment type="caution">
    <text evidence="3">The sequence shown here is derived from an EMBL/GenBank/DDBJ whole genome shotgun (WGS) entry which is preliminary data.</text>
</comment>
<dbReference type="AlphaFoldDB" id="A0A6G1DM77"/>